<dbReference type="CDD" id="cd21182">
    <property type="entry name" value="Tudor_SMN_SPF30-like"/>
    <property type="match status" value="1"/>
</dbReference>
<dbReference type="SMART" id="SM00333">
    <property type="entry name" value="TUDOR"/>
    <property type="match status" value="2"/>
</dbReference>
<dbReference type="STRING" id="431595.K3WJ62"/>
<comment type="subcellular location">
    <subcellularLocation>
        <location evidence="1">Nucleus</location>
    </subcellularLocation>
</comment>
<accession>K3WJ62</accession>
<name>K3WJ62_GLOUD</name>
<dbReference type="EMBL" id="GL376564">
    <property type="status" value="NOT_ANNOTATED_CDS"/>
    <property type="molecule type" value="Genomic_DNA"/>
</dbReference>
<feature type="domain" description="Tudor" evidence="4">
    <location>
        <begin position="94"/>
        <end position="151"/>
    </location>
</feature>
<dbReference type="SMART" id="SM00743">
    <property type="entry name" value="Agenet"/>
    <property type="match status" value="1"/>
</dbReference>
<evidence type="ECO:0000313" key="5">
    <source>
        <dbReference type="EnsemblProtists" id="PYU1_T005004"/>
    </source>
</evidence>
<dbReference type="Gene3D" id="2.30.30.140">
    <property type="match status" value="2"/>
</dbReference>
<keyword evidence="6" id="KW-1185">Reference proteome</keyword>
<dbReference type="GO" id="GO:0005634">
    <property type="term" value="C:nucleus"/>
    <property type="evidence" value="ECO:0007669"/>
    <property type="project" value="UniProtKB-SubCell"/>
</dbReference>
<keyword evidence="2" id="KW-0539">Nucleus</keyword>
<evidence type="ECO:0000313" key="6">
    <source>
        <dbReference type="Proteomes" id="UP000019132"/>
    </source>
</evidence>
<sequence length="375" mass="40972">MASGAADVGLDELQTRLETFTQQLESIHELLQSDPQNDEFLGIAQDLVEVIRLTKEMIDVKLTNTEQQLKTQQPPPSDSAKEPNDMFEGSLDLKFSPGTICEAQSKGVWYPAYIESVTSANTYHVHYLGFGNKDEVHETALREVALSSGQLPAKEAIKVGFQCEAKYYVDSQFYTCSVTEVTPYGFRVLFDGYGNSEEVPYEYLRPLTAIAGSTTTSTAVGASSSVASSSSVATTSSSASSSSSKKVPAKPFVAPIEKPIKIPENLQILPTDSEAEKERKRKRLRAIKSLNRHKTIDNERNMKQNAWKSFQHNAIKKKAKGTSGVLSKRGTSIFASPETVDGRVGVVGSGQGMTAFQDARKKLKPSNIPDPGQLH</sequence>
<dbReference type="VEuPathDB" id="FungiDB:PYU1_G004993"/>
<evidence type="ECO:0000256" key="3">
    <source>
        <dbReference type="SAM" id="MobiDB-lite"/>
    </source>
</evidence>
<dbReference type="AlphaFoldDB" id="K3WJ62"/>
<dbReference type="Proteomes" id="UP000019132">
    <property type="component" value="Unassembled WGS sequence"/>
</dbReference>
<feature type="region of interest" description="Disordered" evidence="3">
    <location>
        <begin position="64"/>
        <end position="88"/>
    </location>
</feature>
<organism evidence="5 6">
    <name type="scientific">Globisporangium ultimum (strain ATCC 200006 / CBS 805.95 / DAOM BR144)</name>
    <name type="common">Pythium ultimum</name>
    <dbReference type="NCBI Taxonomy" id="431595"/>
    <lineage>
        <taxon>Eukaryota</taxon>
        <taxon>Sar</taxon>
        <taxon>Stramenopiles</taxon>
        <taxon>Oomycota</taxon>
        <taxon>Peronosporomycetes</taxon>
        <taxon>Pythiales</taxon>
        <taxon>Pythiaceae</taxon>
        <taxon>Globisporangium</taxon>
    </lineage>
</organism>
<dbReference type="HOGENOM" id="CLU_069491_0_0_1"/>
<evidence type="ECO:0000259" key="4">
    <source>
        <dbReference type="PROSITE" id="PS50304"/>
    </source>
</evidence>
<proteinExistence type="predicted"/>
<dbReference type="InParanoid" id="K3WJ62"/>
<dbReference type="OMA" id="CMAVWSQ"/>
<dbReference type="PROSITE" id="PS50304">
    <property type="entry name" value="TUDOR"/>
    <property type="match status" value="2"/>
</dbReference>
<dbReference type="EnsemblProtists" id="PYU1_T005004">
    <property type="protein sequence ID" value="PYU1_T005004"/>
    <property type="gene ID" value="PYU1_G004993"/>
</dbReference>
<dbReference type="PANTHER" id="PTHR13681">
    <property type="entry name" value="SURVIVAL OF MOTOR NEURON-RELATED-SPLICING FACTOR 30-RELATED"/>
    <property type="match status" value="1"/>
</dbReference>
<reference evidence="6" key="1">
    <citation type="journal article" date="2010" name="Genome Biol.">
        <title>Genome sequence of the necrotrophic plant pathogen Pythium ultimum reveals original pathogenicity mechanisms and effector repertoire.</title>
        <authorList>
            <person name="Levesque C.A."/>
            <person name="Brouwer H."/>
            <person name="Cano L."/>
            <person name="Hamilton J.P."/>
            <person name="Holt C."/>
            <person name="Huitema E."/>
            <person name="Raffaele S."/>
            <person name="Robideau G.P."/>
            <person name="Thines M."/>
            <person name="Win J."/>
            <person name="Zerillo M.M."/>
            <person name="Beakes G.W."/>
            <person name="Boore J.L."/>
            <person name="Busam D."/>
            <person name="Dumas B."/>
            <person name="Ferriera S."/>
            <person name="Fuerstenberg S.I."/>
            <person name="Gachon C.M."/>
            <person name="Gaulin E."/>
            <person name="Govers F."/>
            <person name="Grenville-Briggs L."/>
            <person name="Horner N."/>
            <person name="Hostetler J."/>
            <person name="Jiang R.H."/>
            <person name="Johnson J."/>
            <person name="Krajaejun T."/>
            <person name="Lin H."/>
            <person name="Meijer H.J."/>
            <person name="Moore B."/>
            <person name="Morris P."/>
            <person name="Phuntmart V."/>
            <person name="Puiu D."/>
            <person name="Shetty J."/>
            <person name="Stajich J.E."/>
            <person name="Tripathy S."/>
            <person name="Wawra S."/>
            <person name="van West P."/>
            <person name="Whitty B.R."/>
            <person name="Coutinho P.M."/>
            <person name="Henrissat B."/>
            <person name="Martin F."/>
            <person name="Thomas P.D."/>
            <person name="Tyler B.M."/>
            <person name="De Vries R.P."/>
            <person name="Kamoun S."/>
            <person name="Yandell M."/>
            <person name="Tisserat N."/>
            <person name="Buell C.R."/>
        </authorList>
    </citation>
    <scope>NUCLEOTIDE SEQUENCE</scope>
    <source>
        <strain evidence="6">DAOM:BR144</strain>
    </source>
</reference>
<dbReference type="InterPro" id="IPR014002">
    <property type="entry name" value="Agenet_dom_plant"/>
</dbReference>
<dbReference type="SUPFAM" id="SSF63748">
    <property type="entry name" value="Tudor/PWWP/MBT"/>
    <property type="match status" value="2"/>
</dbReference>
<dbReference type="eggNOG" id="KOG3026">
    <property type="taxonomic scope" value="Eukaryota"/>
</dbReference>
<reference evidence="5" key="3">
    <citation type="submission" date="2015-02" db="UniProtKB">
        <authorList>
            <consortium name="EnsemblProtists"/>
        </authorList>
    </citation>
    <scope>IDENTIFICATION</scope>
    <source>
        <strain evidence="5">DAOM BR144</strain>
    </source>
</reference>
<dbReference type="InterPro" id="IPR002999">
    <property type="entry name" value="Tudor"/>
</dbReference>
<protein>
    <recommendedName>
        <fullName evidence="4">Tudor domain-containing protein</fullName>
    </recommendedName>
</protein>
<evidence type="ECO:0000256" key="1">
    <source>
        <dbReference type="ARBA" id="ARBA00004123"/>
    </source>
</evidence>
<feature type="domain" description="Tudor" evidence="4">
    <location>
        <begin position="156"/>
        <end position="214"/>
    </location>
</feature>
<evidence type="ECO:0000256" key="2">
    <source>
        <dbReference type="ARBA" id="ARBA00023242"/>
    </source>
</evidence>
<dbReference type="PANTHER" id="PTHR13681:SF26">
    <property type="entry name" value="SURVIVAL OF MOTOR NEURON-RELATED-SPLICING FACTOR 30"/>
    <property type="match status" value="1"/>
</dbReference>
<reference evidence="6" key="2">
    <citation type="submission" date="2010-04" db="EMBL/GenBank/DDBJ databases">
        <authorList>
            <person name="Buell R."/>
            <person name="Hamilton J."/>
            <person name="Hostetler J."/>
        </authorList>
    </citation>
    <scope>NUCLEOTIDE SEQUENCE [LARGE SCALE GENOMIC DNA]</scope>
    <source>
        <strain evidence="6">DAOM:BR144</strain>
    </source>
</reference>